<keyword evidence="6" id="KW-0597">Phosphoprotein</keyword>
<dbReference type="InterPro" id="IPR008379">
    <property type="entry name" value="Band_4.1_C"/>
</dbReference>
<dbReference type="GO" id="GO:0005938">
    <property type="term" value="C:cell cortex"/>
    <property type="evidence" value="ECO:0007669"/>
    <property type="project" value="UniProtKB-SubCell"/>
</dbReference>
<evidence type="ECO:0000256" key="16">
    <source>
        <dbReference type="ARBA" id="ARBA00032586"/>
    </source>
</evidence>
<dbReference type="InterPro" id="IPR014352">
    <property type="entry name" value="FERM/acyl-CoA-bd_prot_sf"/>
</dbReference>
<dbReference type="FunFam" id="1.20.80.10:FF:000001">
    <property type="entry name" value="Erythrocyte membrane protein band 4.1"/>
    <property type="match status" value="1"/>
</dbReference>
<dbReference type="Pfam" id="PF08736">
    <property type="entry name" value="FA"/>
    <property type="match status" value="1"/>
</dbReference>
<reference evidence="19" key="2">
    <citation type="submission" date="2025-08" db="UniProtKB">
        <authorList>
            <consortium name="Ensembl"/>
        </authorList>
    </citation>
    <scope>IDENTIFICATION</scope>
</reference>
<dbReference type="SMART" id="SM00295">
    <property type="entry name" value="B41"/>
    <property type="match status" value="1"/>
</dbReference>
<dbReference type="GO" id="GO:0005634">
    <property type="term" value="C:nucleus"/>
    <property type="evidence" value="ECO:0007669"/>
    <property type="project" value="UniProtKB-SubCell"/>
</dbReference>
<dbReference type="InterPro" id="IPR019747">
    <property type="entry name" value="FERM_CS"/>
</dbReference>
<evidence type="ECO:0000256" key="12">
    <source>
        <dbReference type="ARBA" id="ARBA00023242"/>
    </source>
</evidence>
<evidence type="ECO:0000256" key="2">
    <source>
        <dbReference type="ARBA" id="ARBA00004245"/>
    </source>
</evidence>
<dbReference type="Gene3D" id="3.10.20.90">
    <property type="entry name" value="Phosphatidylinositol 3-kinase Catalytic Subunit, Chain A, domain 1"/>
    <property type="match status" value="1"/>
</dbReference>
<dbReference type="SMART" id="SM01196">
    <property type="entry name" value="FERM_C"/>
    <property type="match status" value="1"/>
</dbReference>
<keyword evidence="9" id="KW-0112">Calmodulin-binding</keyword>
<dbReference type="GO" id="GO:0005856">
    <property type="term" value="C:cytoskeleton"/>
    <property type="evidence" value="ECO:0007669"/>
    <property type="project" value="UniProtKB-SubCell"/>
</dbReference>
<keyword evidence="8" id="KW-0498">Mitosis</keyword>
<comment type="subcellular location">
    <subcellularLocation>
        <location evidence="3">Cytoplasm</location>
        <location evidence="3">Cell cortex</location>
    </subcellularLocation>
    <subcellularLocation>
        <location evidence="2">Cytoplasm</location>
        <location evidence="2">Cytoskeleton</location>
    </subcellularLocation>
    <subcellularLocation>
        <location evidence="1">Nucleus</location>
    </subcellularLocation>
</comment>
<evidence type="ECO:0000256" key="4">
    <source>
        <dbReference type="ARBA" id="ARBA00022448"/>
    </source>
</evidence>
<dbReference type="InterPro" id="IPR011993">
    <property type="entry name" value="PH-like_dom_sf"/>
</dbReference>
<dbReference type="PANTHER" id="PTHR23280">
    <property type="entry name" value="4.1 G PROTEIN"/>
    <property type="match status" value="1"/>
</dbReference>
<dbReference type="PANTHER" id="PTHR23280:SF12">
    <property type="entry name" value="PROTEIN 4.1"/>
    <property type="match status" value="1"/>
</dbReference>
<accession>A0A8C9VBE6</accession>
<dbReference type="InterPro" id="IPR014847">
    <property type="entry name" value="FA"/>
</dbReference>
<feature type="compositionally biased region" description="Basic and acidic residues" evidence="17">
    <location>
        <begin position="1"/>
        <end position="10"/>
    </location>
</feature>
<evidence type="ECO:0000256" key="13">
    <source>
        <dbReference type="ARBA" id="ARBA00023306"/>
    </source>
</evidence>
<evidence type="ECO:0000256" key="15">
    <source>
        <dbReference type="ARBA" id="ARBA00030419"/>
    </source>
</evidence>
<dbReference type="AlphaFoldDB" id="A0A8C9VBE6"/>
<dbReference type="InterPro" id="IPR000798">
    <property type="entry name" value="Ez/rad/moesin-like"/>
</dbReference>
<dbReference type="InterPro" id="IPR035963">
    <property type="entry name" value="FERM_2"/>
</dbReference>
<dbReference type="PROSITE" id="PS50057">
    <property type="entry name" value="FERM_3"/>
    <property type="match status" value="1"/>
</dbReference>
<dbReference type="Pfam" id="PF05902">
    <property type="entry name" value="4_1_CTD"/>
    <property type="match status" value="1"/>
</dbReference>
<keyword evidence="12" id="KW-0539">Nucleus</keyword>
<dbReference type="GeneTree" id="ENSGT00940000157833"/>
<dbReference type="Pfam" id="PF00373">
    <property type="entry name" value="FERM_M"/>
    <property type="match status" value="1"/>
</dbReference>
<evidence type="ECO:0000256" key="1">
    <source>
        <dbReference type="ARBA" id="ARBA00004123"/>
    </source>
</evidence>
<feature type="compositionally biased region" description="Acidic residues" evidence="17">
    <location>
        <begin position="121"/>
        <end position="147"/>
    </location>
</feature>
<dbReference type="GO" id="GO:0031032">
    <property type="term" value="P:actomyosin structure organization"/>
    <property type="evidence" value="ECO:0007669"/>
    <property type="project" value="TreeGrafter"/>
</dbReference>
<organism evidence="19 20">
    <name type="scientific">Scleropages formosus</name>
    <name type="common">Asian bonytongue</name>
    <name type="synonym">Osteoglossum formosum</name>
    <dbReference type="NCBI Taxonomy" id="113540"/>
    <lineage>
        <taxon>Eukaryota</taxon>
        <taxon>Metazoa</taxon>
        <taxon>Chordata</taxon>
        <taxon>Craniata</taxon>
        <taxon>Vertebrata</taxon>
        <taxon>Euteleostomi</taxon>
        <taxon>Actinopterygii</taxon>
        <taxon>Neopterygii</taxon>
        <taxon>Teleostei</taxon>
        <taxon>Osteoglossocephala</taxon>
        <taxon>Osteoglossomorpha</taxon>
        <taxon>Osteoglossiformes</taxon>
        <taxon>Osteoglossidae</taxon>
        <taxon>Scleropages</taxon>
    </lineage>
</organism>
<feature type="compositionally biased region" description="Basic and acidic residues" evidence="17">
    <location>
        <begin position="148"/>
        <end position="159"/>
    </location>
</feature>
<evidence type="ECO:0000256" key="10">
    <source>
        <dbReference type="ARBA" id="ARBA00023203"/>
    </source>
</evidence>
<evidence type="ECO:0000256" key="8">
    <source>
        <dbReference type="ARBA" id="ARBA00022776"/>
    </source>
</evidence>
<feature type="region of interest" description="Disordered" evidence="17">
    <location>
        <begin position="113"/>
        <end position="166"/>
    </location>
</feature>
<gene>
    <name evidence="19" type="primary">EPB41</name>
    <name evidence="19" type="synonym">LOC108931836</name>
</gene>
<reference evidence="19" key="3">
    <citation type="submission" date="2025-09" db="UniProtKB">
        <authorList>
            <consortium name="Ensembl"/>
        </authorList>
    </citation>
    <scope>IDENTIFICATION</scope>
</reference>
<dbReference type="SUPFAM" id="SSF54236">
    <property type="entry name" value="Ubiquitin-like"/>
    <property type="match status" value="1"/>
</dbReference>
<evidence type="ECO:0000313" key="20">
    <source>
        <dbReference type="Proteomes" id="UP000694397"/>
    </source>
</evidence>
<dbReference type="Proteomes" id="UP000694397">
    <property type="component" value="Chromosome 23"/>
</dbReference>
<keyword evidence="10" id="KW-0009">Actin-binding</keyword>
<dbReference type="PRINTS" id="PR00661">
    <property type="entry name" value="ERMFAMILY"/>
</dbReference>
<keyword evidence="20" id="KW-1185">Reference proteome</keyword>
<keyword evidence="13" id="KW-0131">Cell cycle</keyword>
<protein>
    <recommendedName>
        <fullName evidence="14">Protein 4.1</fullName>
    </recommendedName>
    <alternativeName>
        <fullName evidence="15">Band 4.1</fullName>
    </alternativeName>
    <alternativeName>
        <fullName evidence="16">Erythrocyte membrane protein band 4.1</fullName>
    </alternativeName>
</protein>
<feature type="region of interest" description="Disordered" evidence="17">
    <location>
        <begin position="1"/>
        <end position="100"/>
    </location>
</feature>
<dbReference type="FunFam" id="2.30.29.30:FF:000001">
    <property type="entry name" value="Erythrocyte membrane protein band 4.1"/>
    <property type="match status" value="1"/>
</dbReference>
<dbReference type="Gene3D" id="1.20.80.10">
    <property type="match status" value="1"/>
</dbReference>
<dbReference type="GO" id="GO:0051301">
    <property type="term" value="P:cell division"/>
    <property type="evidence" value="ECO:0007669"/>
    <property type="project" value="UniProtKB-KW"/>
</dbReference>
<evidence type="ECO:0000256" key="3">
    <source>
        <dbReference type="ARBA" id="ARBA00004544"/>
    </source>
</evidence>
<evidence type="ECO:0000256" key="9">
    <source>
        <dbReference type="ARBA" id="ARBA00022860"/>
    </source>
</evidence>
<evidence type="ECO:0000259" key="18">
    <source>
        <dbReference type="PROSITE" id="PS50057"/>
    </source>
</evidence>
<dbReference type="Ensembl" id="ENSSFOT00015043569.1">
    <property type="protein sequence ID" value="ENSSFOP00015040122.1"/>
    <property type="gene ID" value="ENSSFOG00015020329.2"/>
</dbReference>
<dbReference type="InterPro" id="IPR029071">
    <property type="entry name" value="Ubiquitin-like_domsf"/>
</dbReference>
<dbReference type="InterPro" id="IPR018980">
    <property type="entry name" value="FERM_PH-like_C"/>
</dbReference>
<proteinExistence type="predicted"/>
<dbReference type="Pfam" id="PF09379">
    <property type="entry name" value="FERM_N"/>
    <property type="match status" value="1"/>
</dbReference>
<dbReference type="GO" id="GO:0003779">
    <property type="term" value="F:actin binding"/>
    <property type="evidence" value="ECO:0007669"/>
    <property type="project" value="UniProtKB-KW"/>
</dbReference>
<dbReference type="GO" id="GO:0005198">
    <property type="term" value="F:structural molecule activity"/>
    <property type="evidence" value="ECO:0007669"/>
    <property type="project" value="InterPro"/>
</dbReference>
<evidence type="ECO:0000256" key="7">
    <source>
        <dbReference type="ARBA" id="ARBA00022618"/>
    </source>
</evidence>
<name>A0A8C9VBE6_SCLFO</name>
<feature type="compositionally biased region" description="Low complexity" evidence="17">
    <location>
        <begin position="44"/>
        <end position="63"/>
    </location>
</feature>
<dbReference type="PIRSF" id="PIRSF002304">
    <property type="entry name" value="Membrane_skeletal_4_1"/>
    <property type="match status" value="1"/>
</dbReference>
<evidence type="ECO:0000313" key="19">
    <source>
        <dbReference type="Ensembl" id="ENSSFOP00015040122.1"/>
    </source>
</evidence>
<dbReference type="SUPFAM" id="SSF47031">
    <property type="entry name" value="Second domain of FERM"/>
    <property type="match status" value="1"/>
</dbReference>
<evidence type="ECO:0000256" key="14">
    <source>
        <dbReference type="ARBA" id="ARBA00023658"/>
    </source>
</evidence>
<dbReference type="Gene3D" id="2.30.29.30">
    <property type="entry name" value="Pleckstrin-homology domain (PH domain)/Phosphotyrosine-binding domain (PTB)"/>
    <property type="match status" value="1"/>
</dbReference>
<evidence type="ECO:0000256" key="6">
    <source>
        <dbReference type="ARBA" id="ARBA00022553"/>
    </source>
</evidence>
<keyword evidence="11" id="KW-0206">Cytoskeleton</keyword>
<sequence>MTTDEAERQQGARVQLGPETDRDPEPSGPQDVSPEEPALRPRTRSSASRGLSRLLSSFLNRRSQCSSEEEGGLQPAEETRDDGPKAPIADPEPELRIEGDPTLDLHSLSSAEIQSVHEDQKDDPETEKDSLEQEEEEEDELEEEGETENQKEDKAERGSKTPRVARRTRTMHCKVTLLDNAQYECDLEKHARGQELFSKVCDHLNLLERDYYGLAIWETPTCKTWLDLTKEIRRQTQGTFDFTFNVKFYPPDPAQLTEDITRYYLCLQLRKDILSGRLPCSFVTLALLGSYVVQSELGEYDPELHGAEYVRDVWPVLQQSRELQEKVMELHRTYRAMTPAQADMMFLENAKKLSMYGVDFHQAKDLDGVDIMLGVCSSGLMVYKDKLRINRFPWPKVLKISYKRSSFFIKIRPSEQEHYESAIGFKLPNCKSSKKLWKVCVEHHTFFRLTSTEVATTPRRFLALGSKFRYSGRTQAQTRQASSMIDRPAPLFQRSASKRASRSLDEVPHLISEVFLFTPLWVSIAASEERQEDNESSESKQGIQLWLSANYAGSSGPPALPPVLALLHCSHTVLSSGSDEDHHLRVATGEQPSCPQAANSALEQDGSMLLSAQTISSDTVCTTTTTQITKTVKGGISETRIEKRIVITGDMEIDHDKALAQAIKEAKEQHPDMFVTRVVVHQETEITPE</sequence>
<dbReference type="InterPro" id="IPR019749">
    <property type="entry name" value="Band_41_domain"/>
</dbReference>
<evidence type="ECO:0000256" key="11">
    <source>
        <dbReference type="ARBA" id="ARBA00023212"/>
    </source>
</evidence>
<dbReference type="InterPro" id="IPR018979">
    <property type="entry name" value="FERM_N"/>
</dbReference>
<reference evidence="19 20" key="1">
    <citation type="submission" date="2019-04" db="EMBL/GenBank/DDBJ databases">
        <authorList>
            <consortium name="Wellcome Sanger Institute Data Sharing"/>
        </authorList>
    </citation>
    <scope>NUCLEOTIDE SEQUENCE [LARGE SCALE GENOMIC DNA]</scope>
</reference>
<dbReference type="InterPro" id="IPR000299">
    <property type="entry name" value="FERM_domain"/>
</dbReference>
<dbReference type="CDD" id="cd13184">
    <property type="entry name" value="FERM_C_4_1_family"/>
    <property type="match status" value="1"/>
</dbReference>
<dbReference type="FunFam" id="3.10.20.90:FF:000002">
    <property type="entry name" value="Erythrocyte protein band 4.1-like 3"/>
    <property type="match status" value="1"/>
</dbReference>
<dbReference type="GO" id="GO:0005886">
    <property type="term" value="C:plasma membrane"/>
    <property type="evidence" value="ECO:0007669"/>
    <property type="project" value="TreeGrafter"/>
</dbReference>
<keyword evidence="7" id="KW-0132">Cell division</keyword>
<keyword evidence="4" id="KW-0813">Transport</keyword>
<evidence type="ECO:0000256" key="5">
    <source>
        <dbReference type="ARBA" id="ARBA00022490"/>
    </source>
</evidence>
<dbReference type="Pfam" id="PF09380">
    <property type="entry name" value="FERM_C"/>
    <property type="match status" value="1"/>
</dbReference>
<dbReference type="SMART" id="SM01195">
    <property type="entry name" value="FA"/>
    <property type="match status" value="1"/>
</dbReference>
<dbReference type="GO" id="GO:0005516">
    <property type="term" value="F:calmodulin binding"/>
    <property type="evidence" value="ECO:0007669"/>
    <property type="project" value="UniProtKB-KW"/>
</dbReference>
<keyword evidence="5" id="KW-0963">Cytoplasm</keyword>
<evidence type="ECO:0000256" key="17">
    <source>
        <dbReference type="SAM" id="MobiDB-lite"/>
    </source>
</evidence>
<dbReference type="PRINTS" id="PR00935">
    <property type="entry name" value="BAND41"/>
</dbReference>
<feature type="domain" description="FERM" evidence="18">
    <location>
        <begin position="171"/>
        <end position="451"/>
    </location>
</feature>
<dbReference type="SUPFAM" id="SSF50729">
    <property type="entry name" value="PH domain-like"/>
    <property type="match status" value="1"/>
</dbReference>
<dbReference type="InterPro" id="IPR019748">
    <property type="entry name" value="FERM_central"/>
</dbReference>
<dbReference type="PROSITE" id="PS00661">
    <property type="entry name" value="FERM_2"/>
    <property type="match status" value="1"/>
</dbReference>
<dbReference type="CDD" id="cd14473">
    <property type="entry name" value="FERM_B-lobe"/>
    <property type="match status" value="1"/>
</dbReference>